<evidence type="ECO:0000256" key="1">
    <source>
        <dbReference type="SAM" id="Phobius"/>
    </source>
</evidence>
<sequence length="262" mass="28719">LVLTSDQGIRFGQLHGKARKSRLLEVGLYIQFLTTIAIVSSVVLLEAGLAMVTDGQCYAASVVCILLYCISKTALYMNFNEHVHSLRVPRVTRIRDPVWLTCTVCVIAGVAGSIFFAAAAPVAQLEGKTGQCNIHLTKEAIISLSTFLLAVGTYLTGTLVCILWPALKSHAVPISTRTSTYTERRMSFLSVSKDGRLQEDERSRKSNNIMLCKNLMGWTTILSIAVINMTVYLTRAEAKRSHVCLLSCVTDAALSMIITSWL</sequence>
<dbReference type="InParanoid" id="A0A177CIJ8"/>
<keyword evidence="3" id="KW-1185">Reference proteome</keyword>
<keyword evidence="1" id="KW-0472">Membrane</keyword>
<dbReference type="Proteomes" id="UP000077069">
    <property type="component" value="Unassembled WGS sequence"/>
</dbReference>
<gene>
    <name evidence="2" type="ORF">CC84DRAFT_1055764</name>
</gene>
<dbReference type="EMBL" id="KV441551">
    <property type="protein sequence ID" value="OAG06688.1"/>
    <property type="molecule type" value="Genomic_DNA"/>
</dbReference>
<name>A0A177CIJ8_9PLEO</name>
<dbReference type="PANTHER" id="PTHR38848">
    <property type="entry name" value="G-PROTEIN COUPLED RECEPTORS FAMILY 3 PROFILE DOMAIN-CONTAINING PROTEIN"/>
    <property type="match status" value="1"/>
</dbReference>
<dbReference type="PANTHER" id="PTHR38848:SF3">
    <property type="entry name" value="G-PROTEIN COUPLED RECEPTORS FAMILY 3 PROFILE DOMAIN-CONTAINING PROTEIN"/>
    <property type="match status" value="1"/>
</dbReference>
<feature type="transmembrane region" description="Helical" evidence="1">
    <location>
        <begin position="58"/>
        <end position="77"/>
    </location>
</feature>
<feature type="non-terminal residue" evidence="2">
    <location>
        <position position="262"/>
    </location>
</feature>
<evidence type="ECO:0008006" key="4">
    <source>
        <dbReference type="Google" id="ProtNLM"/>
    </source>
</evidence>
<feature type="transmembrane region" description="Helical" evidence="1">
    <location>
        <begin position="215"/>
        <end position="234"/>
    </location>
</feature>
<dbReference type="OrthoDB" id="3210850at2759"/>
<keyword evidence="1" id="KW-1133">Transmembrane helix</keyword>
<feature type="non-terminal residue" evidence="2">
    <location>
        <position position="1"/>
    </location>
</feature>
<dbReference type="RefSeq" id="XP_018037053.1">
    <property type="nucleotide sequence ID" value="XM_018173538.1"/>
</dbReference>
<dbReference type="AlphaFoldDB" id="A0A177CIJ8"/>
<organism evidence="2 3">
    <name type="scientific">Paraphaeosphaeria sporulosa</name>
    <dbReference type="NCBI Taxonomy" id="1460663"/>
    <lineage>
        <taxon>Eukaryota</taxon>
        <taxon>Fungi</taxon>
        <taxon>Dikarya</taxon>
        <taxon>Ascomycota</taxon>
        <taxon>Pezizomycotina</taxon>
        <taxon>Dothideomycetes</taxon>
        <taxon>Pleosporomycetidae</taxon>
        <taxon>Pleosporales</taxon>
        <taxon>Massarineae</taxon>
        <taxon>Didymosphaeriaceae</taxon>
        <taxon>Paraphaeosphaeria</taxon>
    </lineage>
</organism>
<evidence type="ECO:0000313" key="2">
    <source>
        <dbReference type="EMBL" id="OAG06688.1"/>
    </source>
</evidence>
<feature type="transmembrane region" description="Helical" evidence="1">
    <location>
        <begin position="98"/>
        <end position="120"/>
    </location>
</feature>
<evidence type="ECO:0000313" key="3">
    <source>
        <dbReference type="Proteomes" id="UP000077069"/>
    </source>
</evidence>
<accession>A0A177CIJ8</accession>
<feature type="transmembrane region" description="Helical" evidence="1">
    <location>
        <begin position="140"/>
        <end position="167"/>
    </location>
</feature>
<reference evidence="2 3" key="1">
    <citation type="submission" date="2016-05" db="EMBL/GenBank/DDBJ databases">
        <title>Comparative analysis of secretome profiles of manganese(II)-oxidizing ascomycete fungi.</title>
        <authorList>
            <consortium name="DOE Joint Genome Institute"/>
            <person name="Zeiner C.A."/>
            <person name="Purvine S.O."/>
            <person name="Zink E.M."/>
            <person name="Wu S."/>
            <person name="Pasa-Tolic L."/>
            <person name="Chaput D.L."/>
            <person name="Haridas S."/>
            <person name="Grigoriev I.V."/>
            <person name="Santelli C.M."/>
            <person name="Hansel C.M."/>
        </authorList>
    </citation>
    <scope>NUCLEOTIDE SEQUENCE [LARGE SCALE GENOMIC DNA]</scope>
    <source>
        <strain evidence="2 3">AP3s5-JAC2a</strain>
    </source>
</reference>
<dbReference type="GeneID" id="28757024"/>
<keyword evidence="1" id="KW-0812">Transmembrane</keyword>
<proteinExistence type="predicted"/>
<feature type="transmembrane region" description="Helical" evidence="1">
    <location>
        <begin position="26"/>
        <end position="52"/>
    </location>
</feature>
<protein>
    <recommendedName>
        <fullName evidence="4">G-protein coupled receptors family 1 profile domain-containing protein</fullName>
    </recommendedName>
</protein>